<keyword evidence="1" id="KW-0812">Transmembrane</keyword>
<gene>
    <name evidence="2" type="ORF">GQS65_15765</name>
</gene>
<dbReference type="EMBL" id="WSZK01000028">
    <property type="protein sequence ID" value="MWG35923.1"/>
    <property type="molecule type" value="Genomic_DNA"/>
</dbReference>
<feature type="transmembrane region" description="Helical" evidence="1">
    <location>
        <begin position="123"/>
        <end position="146"/>
    </location>
</feature>
<feature type="transmembrane region" description="Helical" evidence="1">
    <location>
        <begin position="60"/>
        <end position="81"/>
    </location>
</feature>
<evidence type="ECO:0000313" key="3">
    <source>
        <dbReference type="Proteomes" id="UP000451471"/>
    </source>
</evidence>
<protein>
    <submittedName>
        <fullName evidence="2">Uncharacterized protein</fullName>
    </submittedName>
</protein>
<reference evidence="2 3" key="1">
    <citation type="submission" date="2019-12" db="EMBL/GenBank/DDBJ databases">
        <title>Halocatena pleomorpha gen. nov. sp. nov., an extremely halophilic archaeon of family Halobacteriaceae isolated from saltpan soil.</title>
        <authorList>
            <person name="Pal Y."/>
            <person name="Verma A."/>
            <person name="Krishnamurthi S."/>
            <person name="Kumar P."/>
        </authorList>
    </citation>
    <scope>NUCLEOTIDE SEQUENCE [LARGE SCALE GENOMIC DNA]</scope>
    <source>
        <strain evidence="2 3">JCM 16495</strain>
    </source>
</reference>
<evidence type="ECO:0000256" key="1">
    <source>
        <dbReference type="SAM" id="Phobius"/>
    </source>
</evidence>
<keyword evidence="3" id="KW-1185">Reference proteome</keyword>
<comment type="caution">
    <text evidence="2">The sequence shown here is derived from an EMBL/GenBank/DDBJ whole genome shotgun (WGS) entry which is preliminary data.</text>
</comment>
<organism evidence="2 3">
    <name type="scientific">Halomarina oriensis</name>
    <dbReference type="NCBI Taxonomy" id="671145"/>
    <lineage>
        <taxon>Archaea</taxon>
        <taxon>Methanobacteriati</taxon>
        <taxon>Methanobacteriota</taxon>
        <taxon>Stenosarchaea group</taxon>
        <taxon>Halobacteria</taxon>
        <taxon>Halobacteriales</taxon>
        <taxon>Natronomonadaceae</taxon>
        <taxon>Halomarina</taxon>
    </lineage>
</organism>
<sequence length="147" mass="15190">MQVSTQLVSAGLMGVLLVGVVAAVLVFRDWRHDEVLTDDRPGSLGSSLYRSVGRGMRSQVVWVLGFLGLTFVVGGAIVLFLEGGPMSATAGMTVVGVAAVVLVAFVGLGTYRTVRFRGRTSAGAAAVAAWTLGSLLLVAITLNLLLA</sequence>
<name>A0A6B0GTI1_9EURY</name>
<feature type="transmembrane region" description="Helical" evidence="1">
    <location>
        <begin position="87"/>
        <end position="111"/>
    </location>
</feature>
<accession>A0A6B0GTI1</accession>
<evidence type="ECO:0000313" key="2">
    <source>
        <dbReference type="EMBL" id="MWG35923.1"/>
    </source>
</evidence>
<dbReference type="Proteomes" id="UP000451471">
    <property type="component" value="Unassembled WGS sequence"/>
</dbReference>
<keyword evidence="1" id="KW-1133">Transmembrane helix</keyword>
<dbReference type="RefSeq" id="WP_158205591.1">
    <property type="nucleotide sequence ID" value="NZ_WSZK01000028.1"/>
</dbReference>
<feature type="transmembrane region" description="Helical" evidence="1">
    <location>
        <begin position="6"/>
        <end position="27"/>
    </location>
</feature>
<keyword evidence="1" id="KW-0472">Membrane</keyword>
<proteinExistence type="predicted"/>
<dbReference type="AlphaFoldDB" id="A0A6B0GTI1"/>